<feature type="compositionally biased region" description="Low complexity" evidence="6">
    <location>
        <begin position="155"/>
        <end position="188"/>
    </location>
</feature>
<dbReference type="GO" id="GO:0006412">
    <property type="term" value="P:translation"/>
    <property type="evidence" value="ECO:0007669"/>
    <property type="project" value="UniProtKB-UniRule"/>
</dbReference>
<organism evidence="7 8">
    <name type="scientific">Polyangium fumosum</name>
    <dbReference type="NCBI Taxonomy" id="889272"/>
    <lineage>
        <taxon>Bacteria</taxon>
        <taxon>Pseudomonadati</taxon>
        <taxon>Myxococcota</taxon>
        <taxon>Polyangia</taxon>
        <taxon>Polyangiales</taxon>
        <taxon>Polyangiaceae</taxon>
        <taxon>Polyangium</taxon>
    </lineage>
</organism>
<dbReference type="HAMAP" id="MF_01368">
    <property type="entry name" value="Ribosomal_bL17"/>
    <property type="match status" value="1"/>
</dbReference>
<dbReference type="Proteomes" id="UP000309215">
    <property type="component" value="Unassembled WGS sequence"/>
</dbReference>
<name>A0A4U1ISU5_9BACT</name>
<evidence type="ECO:0000256" key="2">
    <source>
        <dbReference type="ARBA" id="ARBA00022980"/>
    </source>
</evidence>
<proteinExistence type="inferred from homology"/>
<dbReference type="RefSeq" id="WP_136935271.1">
    <property type="nucleotide sequence ID" value="NZ_SSMQ01000083.1"/>
</dbReference>
<dbReference type="InterPro" id="IPR000456">
    <property type="entry name" value="Ribosomal_bL17"/>
</dbReference>
<protein>
    <recommendedName>
        <fullName evidence="4">Large ribosomal subunit protein bL17</fullName>
    </recommendedName>
</protein>
<feature type="region of interest" description="Disordered" evidence="6">
    <location>
        <begin position="153"/>
        <end position="188"/>
    </location>
</feature>
<evidence type="ECO:0000256" key="3">
    <source>
        <dbReference type="ARBA" id="ARBA00023274"/>
    </source>
</evidence>
<dbReference type="Pfam" id="PF01196">
    <property type="entry name" value="Ribosomal_L17"/>
    <property type="match status" value="1"/>
</dbReference>
<reference evidence="7 8" key="1">
    <citation type="submission" date="2019-04" db="EMBL/GenBank/DDBJ databases">
        <authorList>
            <person name="Li Y."/>
            <person name="Wang J."/>
        </authorList>
    </citation>
    <scope>NUCLEOTIDE SEQUENCE [LARGE SCALE GENOMIC DNA]</scope>
    <source>
        <strain evidence="7 8">DSM 14668</strain>
    </source>
</reference>
<gene>
    <name evidence="4" type="primary">rplQ</name>
    <name evidence="7" type="ORF">E8A74_44620</name>
</gene>
<evidence type="ECO:0000313" key="7">
    <source>
        <dbReference type="EMBL" id="TKC97092.1"/>
    </source>
</evidence>
<evidence type="ECO:0000313" key="8">
    <source>
        <dbReference type="Proteomes" id="UP000309215"/>
    </source>
</evidence>
<dbReference type="GO" id="GO:0003735">
    <property type="term" value="F:structural constituent of ribosome"/>
    <property type="evidence" value="ECO:0007669"/>
    <property type="project" value="InterPro"/>
</dbReference>
<dbReference type="InterPro" id="IPR036373">
    <property type="entry name" value="Ribosomal_bL17_sf"/>
</dbReference>
<accession>A0A4U1ISU5</accession>
<keyword evidence="8" id="KW-1185">Reference proteome</keyword>
<evidence type="ECO:0000256" key="5">
    <source>
        <dbReference type="RuleBase" id="RU000660"/>
    </source>
</evidence>
<dbReference type="AlphaFoldDB" id="A0A4U1ISU5"/>
<dbReference type="GO" id="GO:0022625">
    <property type="term" value="C:cytosolic large ribosomal subunit"/>
    <property type="evidence" value="ECO:0007669"/>
    <property type="project" value="TreeGrafter"/>
</dbReference>
<comment type="similarity">
    <text evidence="1 4 5">Belongs to the bacterial ribosomal protein bL17 family.</text>
</comment>
<dbReference type="EMBL" id="SSMQ01000083">
    <property type="protein sequence ID" value="TKC97092.1"/>
    <property type="molecule type" value="Genomic_DNA"/>
</dbReference>
<sequence length="188" mass="20418">MRHKKAGRQFGRDTSSRRAMLRNLTANLITHERIETTDAKAKELRRVAERLISKAMRLGKVAYTAQSELSAADKARRLHAERLVAAYVPRFGVKADGTKVDVVEKVMLDLSKRFEGRPGGYTRIIKLGNRRGDNAPMVYIEFIDAAAVTDKQAPEEPAAAVTAEPTSAASASSESASTASSGETASNE</sequence>
<keyword evidence="3 4" id="KW-0687">Ribonucleoprotein</keyword>
<dbReference type="PANTHER" id="PTHR14413">
    <property type="entry name" value="RIBOSOMAL PROTEIN L17"/>
    <property type="match status" value="1"/>
</dbReference>
<evidence type="ECO:0000256" key="1">
    <source>
        <dbReference type="ARBA" id="ARBA00008777"/>
    </source>
</evidence>
<dbReference type="PANTHER" id="PTHR14413:SF16">
    <property type="entry name" value="LARGE RIBOSOMAL SUBUNIT PROTEIN BL17M"/>
    <property type="match status" value="1"/>
</dbReference>
<comment type="subunit">
    <text evidence="4">Part of the 50S ribosomal subunit. Contacts protein L32.</text>
</comment>
<dbReference type="Gene3D" id="3.90.1030.10">
    <property type="entry name" value="Ribosomal protein L17"/>
    <property type="match status" value="1"/>
</dbReference>
<dbReference type="NCBIfam" id="TIGR00059">
    <property type="entry name" value="L17"/>
    <property type="match status" value="1"/>
</dbReference>
<evidence type="ECO:0000256" key="6">
    <source>
        <dbReference type="SAM" id="MobiDB-lite"/>
    </source>
</evidence>
<dbReference type="SUPFAM" id="SSF64263">
    <property type="entry name" value="Prokaryotic ribosomal protein L17"/>
    <property type="match status" value="1"/>
</dbReference>
<dbReference type="OrthoDB" id="9809073at2"/>
<keyword evidence="2 4" id="KW-0689">Ribosomal protein</keyword>
<comment type="caution">
    <text evidence="7">The sequence shown here is derived from an EMBL/GenBank/DDBJ whole genome shotgun (WGS) entry which is preliminary data.</text>
</comment>
<evidence type="ECO:0000256" key="4">
    <source>
        <dbReference type="HAMAP-Rule" id="MF_01368"/>
    </source>
</evidence>